<organism evidence="3">
    <name type="scientific">Schlesneria paludicola</name>
    <dbReference type="NCBI Taxonomy" id="360056"/>
    <lineage>
        <taxon>Bacteria</taxon>
        <taxon>Pseudomonadati</taxon>
        <taxon>Planctomycetota</taxon>
        <taxon>Planctomycetia</taxon>
        <taxon>Planctomycetales</taxon>
        <taxon>Planctomycetaceae</taxon>
        <taxon>Schlesneria</taxon>
    </lineage>
</organism>
<evidence type="ECO:0000256" key="2">
    <source>
        <dbReference type="SAM" id="SignalP"/>
    </source>
</evidence>
<feature type="chain" id="PRO_5027648177" description="Tetratricopeptide repeat protein" evidence="2">
    <location>
        <begin position="24"/>
        <end position="260"/>
    </location>
</feature>
<dbReference type="EMBL" id="DSVQ01000007">
    <property type="protein sequence ID" value="HGT38407.1"/>
    <property type="molecule type" value="Genomic_DNA"/>
</dbReference>
<reference evidence="3" key="1">
    <citation type="journal article" date="2020" name="mSystems">
        <title>Genome- and Community-Level Interaction Insights into Carbon Utilization and Element Cycling Functions of Hydrothermarchaeota in Hydrothermal Sediment.</title>
        <authorList>
            <person name="Zhou Z."/>
            <person name="Liu Y."/>
            <person name="Xu W."/>
            <person name="Pan J."/>
            <person name="Luo Z.H."/>
            <person name="Li M."/>
        </authorList>
    </citation>
    <scope>NUCLEOTIDE SEQUENCE [LARGE SCALE GENOMIC DNA]</scope>
    <source>
        <strain evidence="3">SpSt-508</strain>
    </source>
</reference>
<sequence length="260" mass="27370">MSAGRYCMLGLFVAGCWEVSAHAQMVTVGTGYQANGVRFGESFNVGWTFRNQHLWAQFNGGGGPPFGAAAGNPGFTTGMQAGPLGLTFSAGQSASQFSSSVTPVLTSTSGYPSSLFVGTVQPFVIGTLPVAPVGVGFPQVPPPVPWTATTPLAERLLRGELSLERPRDPRGDERPPQRVGQPAARPQERAAPPRGSEATVAELLAKGEAAEREGKHNLAKVYYRLAAVRTHDPRHAEASARLERLSRGLGADVSPAPRGK</sequence>
<feature type="signal peptide" evidence="2">
    <location>
        <begin position="1"/>
        <end position="23"/>
    </location>
</feature>
<evidence type="ECO:0000256" key="1">
    <source>
        <dbReference type="SAM" id="MobiDB-lite"/>
    </source>
</evidence>
<proteinExistence type="predicted"/>
<feature type="compositionally biased region" description="Basic and acidic residues" evidence="1">
    <location>
        <begin position="229"/>
        <end position="246"/>
    </location>
</feature>
<comment type="caution">
    <text evidence="3">The sequence shown here is derived from an EMBL/GenBank/DDBJ whole genome shotgun (WGS) entry which is preliminary data.</text>
</comment>
<feature type="compositionally biased region" description="Basic and acidic residues" evidence="1">
    <location>
        <begin position="159"/>
        <end position="176"/>
    </location>
</feature>
<feature type="compositionally biased region" description="Low complexity" evidence="1">
    <location>
        <begin position="181"/>
        <end position="194"/>
    </location>
</feature>
<dbReference type="PROSITE" id="PS51257">
    <property type="entry name" value="PROKAR_LIPOPROTEIN"/>
    <property type="match status" value="1"/>
</dbReference>
<feature type="region of interest" description="Disordered" evidence="1">
    <location>
        <begin position="159"/>
        <end position="198"/>
    </location>
</feature>
<protein>
    <recommendedName>
        <fullName evidence="4">Tetratricopeptide repeat protein</fullName>
    </recommendedName>
</protein>
<name>A0A7C4QLV8_9PLAN</name>
<feature type="region of interest" description="Disordered" evidence="1">
    <location>
        <begin position="229"/>
        <end position="260"/>
    </location>
</feature>
<evidence type="ECO:0008006" key="4">
    <source>
        <dbReference type="Google" id="ProtNLM"/>
    </source>
</evidence>
<dbReference type="AlphaFoldDB" id="A0A7C4QLV8"/>
<keyword evidence="2" id="KW-0732">Signal</keyword>
<gene>
    <name evidence="3" type="ORF">ENS64_03975</name>
</gene>
<evidence type="ECO:0000313" key="3">
    <source>
        <dbReference type="EMBL" id="HGT38407.1"/>
    </source>
</evidence>
<accession>A0A7C4QLV8</accession>